<keyword evidence="4" id="KW-1185">Reference proteome</keyword>
<protein>
    <recommendedName>
        <fullName evidence="2">Gp5/Type VI secretion system Vgr protein OB-fold domain-containing protein</fullName>
    </recommendedName>
</protein>
<feature type="region of interest" description="Disordered" evidence="1">
    <location>
        <begin position="367"/>
        <end position="391"/>
    </location>
</feature>
<name>A0A168N8L1_9BACL</name>
<dbReference type="OrthoDB" id="95423at2"/>
<sequence length="975" mass="106093">MGTEIQAKKSKVYAAGYGNIRLVSPYRVQQIQVLDLERRVGEHARLQLKAIIPDSAKDHYIEQAANEETILIEEIDDKGKRVRVLFQGMVETFAIQTVRGIYQLELEAISYTALLDVKPRIRSFQNQEMKCSELVQEVLRAYTGSDVIDNATGEHPLGSFTLQYKETDWQFIKRVASRFGAVLMPELAASAPKLWVGLPEGKLHTLPNHLPYTIRRNLGALEEALGSGATGISEVDFTQYTVESSMWFNLGDNVTFQKHELTVAAATSQLRDGELLHRYTLSPEAGIRQNEMINTPLAGASLEGKIIEVKKDTVRVHLNNDATQVKSEASWIPYSSVYASKDGSGFHCMPQEGDSVQVYFPSGREEEGIAQSSVRRGGGGAPPSPKMEDPNTKYWGTNFGKEMKFGASDLTLKATEGSLFISLEDGNGVLIQSDSGISMTGKQDIELTTEKALTIEAQKGVYLLCGESSIVIDGISDIQATEVRLTGQTKCAVYVEDMEPEPEAPFVSEVEVVEPEPEPEPPKKKKSFWEKALDITQVVLDVAGLIPGIGEVADLANAGIYLARGDYANAALSAAAAIPFVGWGATAAKVVGKGISKVNAGKKLVQATTRAVDAVQALRKTADMASGFASGGLGKVFTNARKMANNLGLGEQVMKLKNVMQSLAMKSPKMASVLSTSGHVATQYGKSLVMEQAMQEGMRYEFVGDLVEKLGGDKMRAALTMISIMNGSKRSGGKNNSSGITDGGGGSSGGGSGKKDKSKKDTDKTKKDTDTSKSKKKNSGLEENKGYKPKPGERSTTKEEWKRQDSEKRKKASEEANKKTSKASSAPPKKKPYTDIKDRAKQAKTNAEKGQVGEDLADIVMKRAGRKKLPSKVGSNNGFDGLYVKYSKDGKVADIIINESKFGSSKLGKTKMGKQMSNKWIEGNLKKMIKSPDPEVRKAAKIVQRFIEDGNKVTKTLNRMNSKGINKWKRLGTYP</sequence>
<comment type="caution">
    <text evidence="3">The sequence shown here is derived from an EMBL/GenBank/DDBJ whole genome shotgun (WGS) entry which is preliminary data.</text>
</comment>
<reference evidence="3 4" key="1">
    <citation type="submission" date="2016-03" db="EMBL/GenBank/DDBJ databases">
        <title>Draft genome sequence of Paenibacillus glacialis DSM 22343.</title>
        <authorList>
            <person name="Shin S.-K."/>
            <person name="Yi H."/>
        </authorList>
    </citation>
    <scope>NUCLEOTIDE SEQUENCE [LARGE SCALE GENOMIC DNA]</scope>
    <source>
        <strain evidence="3 4">DSM 22343</strain>
    </source>
</reference>
<organism evidence="3 4">
    <name type="scientific">Paenibacillus glacialis</name>
    <dbReference type="NCBI Taxonomy" id="494026"/>
    <lineage>
        <taxon>Bacteria</taxon>
        <taxon>Bacillati</taxon>
        <taxon>Bacillota</taxon>
        <taxon>Bacilli</taxon>
        <taxon>Bacillales</taxon>
        <taxon>Paenibacillaceae</taxon>
        <taxon>Paenibacillus</taxon>
    </lineage>
</organism>
<dbReference type="STRING" id="494026.PGLA_04525"/>
<evidence type="ECO:0000256" key="1">
    <source>
        <dbReference type="SAM" id="MobiDB-lite"/>
    </source>
</evidence>
<dbReference type="InterPro" id="IPR006531">
    <property type="entry name" value="Gp5/Vgr_OB"/>
</dbReference>
<gene>
    <name evidence="3" type="ORF">PGLA_04525</name>
</gene>
<dbReference type="EMBL" id="LVJH01000003">
    <property type="protein sequence ID" value="OAB45520.1"/>
    <property type="molecule type" value="Genomic_DNA"/>
</dbReference>
<accession>A0A168N8L1</accession>
<evidence type="ECO:0000259" key="2">
    <source>
        <dbReference type="Pfam" id="PF04717"/>
    </source>
</evidence>
<dbReference type="Proteomes" id="UP000076967">
    <property type="component" value="Unassembled WGS sequence"/>
</dbReference>
<dbReference type="Pfam" id="PF05954">
    <property type="entry name" value="Phage_GPD"/>
    <property type="match status" value="1"/>
</dbReference>
<feature type="region of interest" description="Disordered" evidence="1">
    <location>
        <begin position="726"/>
        <end position="851"/>
    </location>
</feature>
<dbReference type="AlphaFoldDB" id="A0A168N8L1"/>
<feature type="compositionally biased region" description="Gly residues" evidence="1">
    <location>
        <begin position="741"/>
        <end position="752"/>
    </location>
</feature>
<evidence type="ECO:0000313" key="3">
    <source>
        <dbReference type="EMBL" id="OAB45520.1"/>
    </source>
</evidence>
<dbReference type="CDD" id="cd20734">
    <property type="entry name" value="PoNe_RHS-like"/>
    <property type="match status" value="1"/>
</dbReference>
<dbReference type="SUPFAM" id="SSF69279">
    <property type="entry name" value="Phage tail proteins"/>
    <property type="match status" value="1"/>
</dbReference>
<feature type="compositionally biased region" description="Basic and acidic residues" evidence="1">
    <location>
        <begin position="832"/>
        <end position="841"/>
    </location>
</feature>
<dbReference type="Pfam" id="PF04717">
    <property type="entry name" value="Phage_base_V"/>
    <property type="match status" value="1"/>
</dbReference>
<proteinExistence type="predicted"/>
<dbReference type="CDD" id="cd20745">
    <property type="entry name" value="FIX_RhsA_AHH_HNH-like"/>
    <property type="match status" value="1"/>
</dbReference>
<dbReference type="Gene3D" id="3.55.50.10">
    <property type="entry name" value="Baseplate protein-like domains"/>
    <property type="match status" value="1"/>
</dbReference>
<evidence type="ECO:0000313" key="4">
    <source>
        <dbReference type="Proteomes" id="UP000076967"/>
    </source>
</evidence>
<feature type="compositionally biased region" description="Basic and acidic residues" evidence="1">
    <location>
        <begin position="753"/>
        <end position="818"/>
    </location>
</feature>
<feature type="domain" description="Gp5/Type VI secretion system Vgr protein OB-fold" evidence="2">
    <location>
        <begin position="310"/>
        <end position="369"/>
    </location>
</feature>
<dbReference type="RefSeq" id="WP_068529321.1">
    <property type="nucleotide sequence ID" value="NZ_LVJH01000003.1"/>
</dbReference>
<feature type="compositionally biased region" description="Low complexity" evidence="1">
    <location>
        <begin position="726"/>
        <end position="740"/>
    </location>
</feature>